<feature type="non-terminal residue" evidence="1">
    <location>
        <position position="56"/>
    </location>
</feature>
<dbReference type="SUPFAM" id="SSF55729">
    <property type="entry name" value="Acyl-CoA N-acyltransferases (Nat)"/>
    <property type="match status" value="1"/>
</dbReference>
<accession>A0A382GP90</accession>
<evidence type="ECO:0008006" key="2">
    <source>
        <dbReference type="Google" id="ProtNLM"/>
    </source>
</evidence>
<dbReference type="AlphaFoldDB" id="A0A382GP90"/>
<dbReference type="InterPro" id="IPR016181">
    <property type="entry name" value="Acyl_CoA_acyltransferase"/>
</dbReference>
<dbReference type="Gene3D" id="3.40.630.30">
    <property type="match status" value="1"/>
</dbReference>
<gene>
    <name evidence="1" type="ORF">METZ01_LOCUS229810</name>
</gene>
<dbReference type="EMBL" id="UINC01056663">
    <property type="protein sequence ID" value="SVB76956.1"/>
    <property type="molecule type" value="Genomic_DNA"/>
</dbReference>
<evidence type="ECO:0000313" key="1">
    <source>
        <dbReference type="EMBL" id="SVB76956.1"/>
    </source>
</evidence>
<protein>
    <recommendedName>
        <fullName evidence="2">N-acetyltransferase domain-containing protein</fullName>
    </recommendedName>
</protein>
<sequence length="56" mass="6597">MEKFAVRKMVLDDLEQVLAIEKDAFPDLFPPTSFRSELKRSRAEYFVAYAIKDIEK</sequence>
<organism evidence="1">
    <name type="scientific">marine metagenome</name>
    <dbReference type="NCBI Taxonomy" id="408172"/>
    <lineage>
        <taxon>unclassified sequences</taxon>
        <taxon>metagenomes</taxon>
        <taxon>ecological metagenomes</taxon>
    </lineage>
</organism>
<name>A0A382GP90_9ZZZZ</name>
<proteinExistence type="predicted"/>
<reference evidence="1" key="1">
    <citation type="submission" date="2018-05" db="EMBL/GenBank/DDBJ databases">
        <authorList>
            <person name="Lanie J.A."/>
            <person name="Ng W.-L."/>
            <person name="Kazmierczak K.M."/>
            <person name="Andrzejewski T.M."/>
            <person name="Davidsen T.M."/>
            <person name="Wayne K.J."/>
            <person name="Tettelin H."/>
            <person name="Glass J.I."/>
            <person name="Rusch D."/>
            <person name="Podicherti R."/>
            <person name="Tsui H.-C.T."/>
            <person name="Winkler M.E."/>
        </authorList>
    </citation>
    <scope>NUCLEOTIDE SEQUENCE</scope>
</reference>